<proteinExistence type="predicted"/>
<dbReference type="AlphaFoldDB" id="A0A195CXK5"/>
<accession>A0A195CXK5</accession>
<feature type="transmembrane region" description="Helical" evidence="1">
    <location>
        <begin position="298"/>
        <end position="320"/>
    </location>
</feature>
<name>A0A195CXK5_9HYME</name>
<dbReference type="STRING" id="456900.A0A195CXK5"/>
<keyword evidence="3" id="KW-1185">Reference proteome</keyword>
<gene>
    <name evidence="2" type="ORF">ALC62_03678</name>
</gene>
<reference evidence="2 3" key="1">
    <citation type="submission" date="2016-03" db="EMBL/GenBank/DDBJ databases">
        <title>Cyphomyrmex costatus WGS genome.</title>
        <authorList>
            <person name="Nygaard S."/>
            <person name="Hu H."/>
            <person name="Boomsma J."/>
            <person name="Zhang G."/>
        </authorList>
    </citation>
    <scope>NUCLEOTIDE SEQUENCE [LARGE SCALE GENOMIC DNA]</scope>
    <source>
        <strain evidence="2">MS0001</strain>
        <tissue evidence="2">Whole body</tissue>
    </source>
</reference>
<dbReference type="Proteomes" id="UP000078542">
    <property type="component" value="Unassembled WGS sequence"/>
</dbReference>
<evidence type="ECO:0000256" key="1">
    <source>
        <dbReference type="SAM" id="Phobius"/>
    </source>
</evidence>
<sequence>MGKLKRIPKPFIKIKRLSRKRKMILLAQEAKKYVRWKWEQNKMHAKLEATINFETLKITADPQVDIDYVRGMSVVSIYDRNYRSPIQENISEDSVHIRPDTMRQLNNLNISDESEDSYNVNAQQQDIESDVLQKTSFLYIRDNRIYVLATIEMLRCNSMRQNRLYSKVVIEVSRFGLKPYCTIVIKYRFLDKACLTKLGVESAQLILRANCTQQISAGGAERTRCNTKGTLGPRWVGLRNGTGNERPVEVKAGSAWMPGAWYTCVDASEVTVHAGAAGGVGQSVTQSQSASRCRLRGAIALGFFFLLFSLSFFFFFNYLILFCAVF</sequence>
<evidence type="ECO:0000313" key="2">
    <source>
        <dbReference type="EMBL" id="KYN05393.1"/>
    </source>
</evidence>
<keyword evidence="1" id="KW-1133">Transmembrane helix</keyword>
<keyword evidence="1" id="KW-0472">Membrane</keyword>
<protein>
    <submittedName>
        <fullName evidence="2">Uncharacterized protein</fullName>
    </submittedName>
</protein>
<evidence type="ECO:0000313" key="3">
    <source>
        <dbReference type="Proteomes" id="UP000078542"/>
    </source>
</evidence>
<dbReference type="EMBL" id="KQ977141">
    <property type="protein sequence ID" value="KYN05393.1"/>
    <property type="molecule type" value="Genomic_DNA"/>
</dbReference>
<organism evidence="2 3">
    <name type="scientific">Cyphomyrmex costatus</name>
    <dbReference type="NCBI Taxonomy" id="456900"/>
    <lineage>
        <taxon>Eukaryota</taxon>
        <taxon>Metazoa</taxon>
        <taxon>Ecdysozoa</taxon>
        <taxon>Arthropoda</taxon>
        <taxon>Hexapoda</taxon>
        <taxon>Insecta</taxon>
        <taxon>Pterygota</taxon>
        <taxon>Neoptera</taxon>
        <taxon>Endopterygota</taxon>
        <taxon>Hymenoptera</taxon>
        <taxon>Apocrita</taxon>
        <taxon>Aculeata</taxon>
        <taxon>Formicoidea</taxon>
        <taxon>Formicidae</taxon>
        <taxon>Myrmicinae</taxon>
        <taxon>Cyphomyrmex</taxon>
    </lineage>
</organism>
<keyword evidence="1" id="KW-0812">Transmembrane</keyword>